<sequence>MADHAELIANFVAVSGAIPEQAQFYFEANSWDIDAVTSRFYEEPQAGAGSGRRDYRGASRVAEEDEDLDNRGIARPKRYTSVIGFVLLDGSGS</sequence>
<organism evidence="2 3">
    <name type="scientific">Linnemannia elongata AG-77</name>
    <dbReference type="NCBI Taxonomy" id="1314771"/>
    <lineage>
        <taxon>Eukaryota</taxon>
        <taxon>Fungi</taxon>
        <taxon>Fungi incertae sedis</taxon>
        <taxon>Mucoromycota</taxon>
        <taxon>Mortierellomycotina</taxon>
        <taxon>Mortierellomycetes</taxon>
        <taxon>Mortierellales</taxon>
        <taxon>Mortierellaceae</taxon>
        <taxon>Linnemannia</taxon>
    </lineage>
</organism>
<dbReference type="Proteomes" id="UP000078512">
    <property type="component" value="Unassembled WGS sequence"/>
</dbReference>
<gene>
    <name evidence="2" type="ORF">K457DRAFT_25219</name>
</gene>
<dbReference type="InterPro" id="IPR009060">
    <property type="entry name" value="UBA-like_sf"/>
</dbReference>
<evidence type="ECO:0000313" key="2">
    <source>
        <dbReference type="EMBL" id="OAQ23288.1"/>
    </source>
</evidence>
<feature type="region of interest" description="Disordered" evidence="1">
    <location>
        <begin position="44"/>
        <end position="67"/>
    </location>
</feature>
<dbReference type="SUPFAM" id="SSF46934">
    <property type="entry name" value="UBA-like"/>
    <property type="match status" value="1"/>
</dbReference>
<evidence type="ECO:0000313" key="3">
    <source>
        <dbReference type="Proteomes" id="UP000078512"/>
    </source>
</evidence>
<reference evidence="2 3" key="1">
    <citation type="submission" date="2016-05" db="EMBL/GenBank/DDBJ databases">
        <title>Genome sequencing reveals origins of a unique bacterial endosymbiosis in the earliest lineages of terrestrial Fungi.</title>
        <authorList>
            <consortium name="DOE Joint Genome Institute"/>
            <person name="Uehling J."/>
            <person name="Gryganskyi A."/>
            <person name="Hameed K."/>
            <person name="Tschaplinski T."/>
            <person name="Misztal P."/>
            <person name="Wu S."/>
            <person name="Desiro A."/>
            <person name="Vande Pol N."/>
            <person name="Du Z.-Y."/>
            <person name="Zienkiewicz A."/>
            <person name="Zienkiewicz K."/>
            <person name="Morin E."/>
            <person name="Tisserant E."/>
            <person name="Splivallo R."/>
            <person name="Hainaut M."/>
            <person name="Henrissat B."/>
            <person name="Ohm R."/>
            <person name="Kuo A."/>
            <person name="Yan J."/>
            <person name="Lipzen A."/>
            <person name="Nolan M."/>
            <person name="Labutti K."/>
            <person name="Barry K."/>
            <person name="Goldstein A."/>
            <person name="Labbe J."/>
            <person name="Schadt C."/>
            <person name="Tuskan G."/>
            <person name="Grigoriev I."/>
            <person name="Martin F."/>
            <person name="Vilgalys R."/>
            <person name="Bonito G."/>
        </authorList>
    </citation>
    <scope>NUCLEOTIDE SEQUENCE [LARGE SCALE GENOMIC DNA]</scope>
    <source>
        <strain evidence="2 3">AG-77</strain>
    </source>
</reference>
<evidence type="ECO:0000256" key="1">
    <source>
        <dbReference type="SAM" id="MobiDB-lite"/>
    </source>
</evidence>
<accession>A0A197JE56</accession>
<dbReference type="Pfam" id="PF14555">
    <property type="entry name" value="UBA_4"/>
    <property type="match status" value="1"/>
</dbReference>
<dbReference type="CDD" id="cd14348">
    <property type="entry name" value="UBA_p47"/>
    <property type="match status" value="1"/>
</dbReference>
<protein>
    <submittedName>
        <fullName evidence="2">Uncharacterized protein</fullName>
    </submittedName>
</protein>
<dbReference type="EMBL" id="KV442123">
    <property type="protein sequence ID" value="OAQ23288.1"/>
    <property type="molecule type" value="Genomic_DNA"/>
</dbReference>
<dbReference type="OrthoDB" id="25887at2759"/>
<keyword evidence="3" id="KW-1185">Reference proteome</keyword>
<dbReference type="Gene3D" id="1.10.8.10">
    <property type="entry name" value="DNA helicase RuvA subunit, C-terminal domain"/>
    <property type="match status" value="1"/>
</dbReference>
<name>A0A197JE56_9FUNG</name>
<dbReference type="AlphaFoldDB" id="A0A197JE56"/>
<proteinExistence type="predicted"/>